<name>A0A8R1DQ40_CAEJA</name>
<proteinExistence type="predicted"/>
<evidence type="ECO:0000313" key="1">
    <source>
        <dbReference type="EnsemblMetazoa" id="CJA09064.1"/>
    </source>
</evidence>
<reference evidence="1" key="2">
    <citation type="submission" date="2022-06" db="UniProtKB">
        <authorList>
            <consortium name="EnsemblMetazoa"/>
        </authorList>
    </citation>
    <scope>IDENTIFICATION</scope>
    <source>
        <strain evidence="1">DF5081</strain>
    </source>
</reference>
<keyword evidence="2" id="KW-1185">Reference proteome</keyword>
<protein>
    <submittedName>
        <fullName evidence="1">Uncharacterized protein</fullName>
    </submittedName>
</protein>
<sequence length="94" mass="10780">MFVKDHLEQMGGLFAAKLVKLINTRLEPYLQNDQILISFAYIDDFVVKQSWEDVENIFVNKLKESTIETLAGLQKGSVRNTTFQSIALIKQTMI</sequence>
<organism evidence="1 2">
    <name type="scientific">Caenorhabditis japonica</name>
    <dbReference type="NCBI Taxonomy" id="281687"/>
    <lineage>
        <taxon>Eukaryota</taxon>
        <taxon>Metazoa</taxon>
        <taxon>Ecdysozoa</taxon>
        <taxon>Nematoda</taxon>
        <taxon>Chromadorea</taxon>
        <taxon>Rhabditida</taxon>
        <taxon>Rhabditina</taxon>
        <taxon>Rhabditomorpha</taxon>
        <taxon>Rhabditoidea</taxon>
        <taxon>Rhabditidae</taxon>
        <taxon>Peloderinae</taxon>
        <taxon>Caenorhabditis</taxon>
    </lineage>
</organism>
<reference evidence="2" key="1">
    <citation type="submission" date="2010-08" db="EMBL/GenBank/DDBJ databases">
        <authorList>
            <consortium name="Caenorhabditis japonica Sequencing Consortium"/>
            <person name="Wilson R.K."/>
        </authorList>
    </citation>
    <scope>NUCLEOTIDE SEQUENCE [LARGE SCALE GENOMIC DNA]</scope>
    <source>
        <strain evidence="2">DF5081</strain>
    </source>
</reference>
<accession>A0A8R1DQ40</accession>
<dbReference type="AlphaFoldDB" id="A0A8R1DQ40"/>
<evidence type="ECO:0000313" key="2">
    <source>
        <dbReference type="Proteomes" id="UP000005237"/>
    </source>
</evidence>
<dbReference type="Proteomes" id="UP000005237">
    <property type="component" value="Unassembled WGS sequence"/>
</dbReference>
<dbReference type="EnsemblMetazoa" id="CJA09064.1">
    <property type="protein sequence ID" value="CJA09064.1"/>
    <property type="gene ID" value="WBGene00128267"/>
</dbReference>